<protein>
    <recommendedName>
        <fullName evidence="4">Histidine kinase</fullName>
    </recommendedName>
</protein>
<reference evidence="3" key="1">
    <citation type="journal article" date="2019" name="Int. J. Syst. Evol. Microbiol.">
        <title>The Global Catalogue of Microorganisms (GCM) 10K type strain sequencing project: providing services to taxonomists for standard genome sequencing and annotation.</title>
        <authorList>
            <consortium name="The Broad Institute Genomics Platform"/>
            <consortium name="The Broad Institute Genome Sequencing Center for Infectious Disease"/>
            <person name="Wu L."/>
            <person name="Ma J."/>
        </authorList>
    </citation>
    <scope>NUCLEOTIDE SEQUENCE [LARGE SCALE GENOMIC DNA]</scope>
    <source>
        <strain evidence="3">NBRC 108728</strain>
    </source>
</reference>
<dbReference type="Proteomes" id="UP001321486">
    <property type="component" value="Chromosome"/>
</dbReference>
<evidence type="ECO:0008006" key="4">
    <source>
        <dbReference type="Google" id="ProtNLM"/>
    </source>
</evidence>
<feature type="transmembrane region" description="Helical" evidence="1">
    <location>
        <begin position="12"/>
        <end position="31"/>
    </location>
</feature>
<evidence type="ECO:0000256" key="1">
    <source>
        <dbReference type="SAM" id="Phobius"/>
    </source>
</evidence>
<accession>A0ABN6Y4V7</accession>
<sequence>MPTPQKAAFLRPALAPGLLGAIALVAGVALVDSTIFVGFRYVVAILAAILCVFAFRGRGWIYLPFLAAIVVLWNPVYVIPIAGQPWQILQFLAALVFVVVAIRVKVPSPEAPPTSRGAATARRR</sequence>
<name>A0ABN6Y4V7_9MICO</name>
<dbReference type="RefSeq" id="WP_286343857.1">
    <property type="nucleotide sequence ID" value="NZ_AP027732.1"/>
</dbReference>
<evidence type="ECO:0000313" key="3">
    <source>
        <dbReference type="Proteomes" id="UP001321486"/>
    </source>
</evidence>
<feature type="transmembrane region" description="Helical" evidence="1">
    <location>
        <begin position="37"/>
        <end position="55"/>
    </location>
</feature>
<keyword evidence="1" id="KW-0472">Membrane</keyword>
<dbReference type="Pfam" id="PF20619">
    <property type="entry name" value="DUF6804"/>
    <property type="match status" value="1"/>
</dbReference>
<keyword evidence="1" id="KW-1133">Transmembrane helix</keyword>
<keyword evidence="1" id="KW-0812">Transmembrane</keyword>
<organism evidence="2 3">
    <name type="scientific">Frondihabitans sucicola</name>
    <dbReference type="NCBI Taxonomy" id="1268041"/>
    <lineage>
        <taxon>Bacteria</taxon>
        <taxon>Bacillati</taxon>
        <taxon>Actinomycetota</taxon>
        <taxon>Actinomycetes</taxon>
        <taxon>Micrococcales</taxon>
        <taxon>Microbacteriaceae</taxon>
        <taxon>Frondihabitans</taxon>
    </lineage>
</organism>
<evidence type="ECO:0000313" key="2">
    <source>
        <dbReference type="EMBL" id="BDZ50988.1"/>
    </source>
</evidence>
<feature type="transmembrane region" description="Helical" evidence="1">
    <location>
        <begin position="62"/>
        <end position="82"/>
    </location>
</feature>
<dbReference type="InterPro" id="IPR046548">
    <property type="entry name" value="DUF6804"/>
</dbReference>
<keyword evidence="3" id="KW-1185">Reference proteome</keyword>
<feature type="transmembrane region" description="Helical" evidence="1">
    <location>
        <begin position="88"/>
        <end position="106"/>
    </location>
</feature>
<proteinExistence type="predicted"/>
<dbReference type="EMBL" id="AP027732">
    <property type="protein sequence ID" value="BDZ50988.1"/>
    <property type="molecule type" value="Genomic_DNA"/>
</dbReference>
<gene>
    <name evidence="2" type="ORF">GCM10025867_32290</name>
</gene>